<reference evidence="3" key="1">
    <citation type="submission" date="2021-01" db="EMBL/GenBank/DDBJ databases">
        <title>Microvirga sp.</title>
        <authorList>
            <person name="Kim M.K."/>
        </authorList>
    </citation>
    <scope>NUCLEOTIDE SEQUENCE</scope>
    <source>
        <strain evidence="3">5420S-16</strain>
    </source>
</reference>
<evidence type="ECO:0000313" key="4">
    <source>
        <dbReference type="Proteomes" id="UP000605848"/>
    </source>
</evidence>
<name>A0A936Z7Y8_9HYPH</name>
<dbReference type="AlphaFoldDB" id="A0A936Z7Y8"/>
<protein>
    <recommendedName>
        <fullName evidence="5">Lytic murein transglycosylase</fullName>
    </recommendedName>
</protein>
<feature type="chain" id="PRO_5037910565" description="Lytic murein transglycosylase" evidence="2">
    <location>
        <begin position="36"/>
        <end position="99"/>
    </location>
</feature>
<comment type="caution">
    <text evidence="3">The sequence shown here is derived from an EMBL/GenBank/DDBJ whole genome shotgun (WGS) entry which is preliminary data.</text>
</comment>
<accession>A0A936Z7Y8</accession>
<evidence type="ECO:0000256" key="2">
    <source>
        <dbReference type="SAM" id="SignalP"/>
    </source>
</evidence>
<feature type="region of interest" description="Disordered" evidence="1">
    <location>
        <begin position="78"/>
        <end position="99"/>
    </location>
</feature>
<evidence type="ECO:0000313" key="3">
    <source>
        <dbReference type="EMBL" id="MBL0404062.1"/>
    </source>
</evidence>
<feature type="signal peptide" evidence="2">
    <location>
        <begin position="1"/>
        <end position="35"/>
    </location>
</feature>
<evidence type="ECO:0008006" key="5">
    <source>
        <dbReference type="Google" id="ProtNLM"/>
    </source>
</evidence>
<evidence type="ECO:0000256" key="1">
    <source>
        <dbReference type="SAM" id="MobiDB-lite"/>
    </source>
</evidence>
<feature type="compositionally biased region" description="Pro residues" evidence="1">
    <location>
        <begin position="88"/>
        <end position="99"/>
    </location>
</feature>
<sequence>MKQRPAPRSAEAMKTLTAGLTMLAATALAGTGAHAQPPQEACARLANLFIPAWAIGLPTSGAAETRLRDATGTGLIARRAGLSGPALRTPPVPHAPPRQ</sequence>
<dbReference type="EMBL" id="JAEQMY010000009">
    <property type="protein sequence ID" value="MBL0404062.1"/>
    <property type="molecule type" value="Genomic_DNA"/>
</dbReference>
<proteinExistence type="predicted"/>
<gene>
    <name evidence="3" type="ORF">JKG68_08810</name>
</gene>
<organism evidence="3 4">
    <name type="scientific">Microvirga aerilata</name>
    <dbReference type="NCBI Taxonomy" id="670292"/>
    <lineage>
        <taxon>Bacteria</taxon>
        <taxon>Pseudomonadati</taxon>
        <taxon>Pseudomonadota</taxon>
        <taxon>Alphaproteobacteria</taxon>
        <taxon>Hyphomicrobiales</taxon>
        <taxon>Methylobacteriaceae</taxon>
        <taxon>Microvirga</taxon>
    </lineage>
</organism>
<keyword evidence="2" id="KW-0732">Signal</keyword>
<keyword evidence="4" id="KW-1185">Reference proteome</keyword>
<dbReference type="Proteomes" id="UP000605848">
    <property type="component" value="Unassembled WGS sequence"/>
</dbReference>
<dbReference type="RefSeq" id="WP_202058262.1">
    <property type="nucleotide sequence ID" value="NZ_JAEQMY010000009.1"/>
</dbReference>